<dbReference type="SUPFAM" id="SSF51735">
    <property type="entry name" value="NAD(P)-binding Rossmann-fold domains"/>
    <property type="match status" value="1"/>
</dbReference>
<dbReference type="Pfam" id="PF01408">
    <property type="entry name" value="GFO_IDH_MocA"/>
    <property type="match status" value="1"/>
</dbReference>
<evidence type="ECO:0000256" key="2">
    <source>
        <dbReference type="ARBA" id="ARBA00023002"/>
    </source>
</evidence>
<dbReference type="Gene3D" id="3.40.50.720">
    <property type="entry name" value="NAD(P)-binding Rossmann-like Domain"/>
    <property type="match status" value="1"/>
</dbReference>
<dbReference type="Pfam" id="PF22725">
    <property type="entry name" value="GFO_IDH_MocA_C3"/>
    <property type="match status" value="1"/>
</dbReference>
<dbReference type="InterPro" id="IPR055170">
    <property type="entry name" value="GFO_IDH_MocA-like_dom"/>
</dbReference>
<evidence type="ECO:0000259" key="4">
    <source>
        <dbReference type="Pfam" id="PF22725"/>
    </source>
</evidence>
<dbReference type="OrthoDB" id="9781031at2"/>
<feature type="domain" description="Gfo/Idh/MocA-like oxidoreductase N-terminal" evidence="3">
    <location>
        <begin position="2"/>
        <end position="89"/>
    </location>
</feature>
<evidence type="ECO:0000256" key="1">
    <source>
        <dbReference type="ARBA" id="ARBA00010928"/>
    </source>
</evidence>
<proteinExistence type="inferred from homology"/>
<keyword evidence="6" id="KW-1185">Reference proteome</keyword>
<dbReference type="Gene3D" id="3.30.360.10">
    <property type="entry name" value="Dihydrodipicolinate Reductase, domain 2"/>
    <property type="match status" value="1"/>
</dbReference>
<protein>
    <submittedName>
        <fullName evidence="5">Inositol 2-dehydrogenase</fullName>
    </submittedName>
</protein>
<evidence type="ECO:0000313" key="5">
    <source>
        <dbReference type="EMBL" id="THD04855.1"/>
    </source>
</evidence>
<name>A0A4S3K998_9GAMM</name>
<dbReference type="PANTHER" id="PTHR42840">
    <property type="entry name" value="NAD(P)-BINDING ROSSMANN-FOLD SUPERFAMILY PROTEIN-RELATED"/>
    <property type="match status" value="1"/>
</dbReference>
<accession>A0A4S3K998</accession>
<dbReference type="InterPro" id="IPR000683">
    <property type="entry name" value="Gfo/Idh/MocA-like_OxRdtase_N"/>
</dbReference>
<comment type="similarity">
    <text evidence="1">Belongs to the Gfo/Idh/MocA family.</text>
</comment>
<keyword evidence="2" id="KW-0560">Oxidoreductase</keyword>
<organism evidence="5 6">
    <name type="scientific">Rhodanobacter lindaniclasticus</name>
    <dbReference type="NCBI Taxonomy" id="75310"/>
    <lineage>
        <taxon>Bacteria</taxon>
        <taxon>Pseudomonadati</taxon>
        <taxon>Pseudomonadota</taxon>
        <taxon>Gammaproteobacteria</taxon>
        <taxon>Lysobacterales</taxon>
        <taxon>Rhodanobacteraceae</taxon>
        <taxon>Rhodanobacter</taxon>
    </lineage>
</organism>
<dbReference type="SUPFAM" id="SSF55347">
    <property type="entry name" value="Glyceraldehyde-3-phosphate dehydrogenase-like, C-terminal domain"/>
    <property type="match status" value="1"/>
</dbReference>
<dbReference type="EMBL" id="MWIO01000070">
    <property type="protein sequence ID" value="THD04855.1"/>
    <property type="molecule type" value="Genomic_DNA"/>
</dbReference>
<dbReference type="PANTHER" id="PTHR42840:SF3">
    <property type="entry name" value="BINDING ROSSMANN FOLD OXIDOREDUCTASE, PUTATIVE (AFU_ORTHOLOGUE AFUA_2G10240)-RELATED"/>
    <property type="match status" value="1"/>
</dbReference>
<gene>
    <name evidence="5" type="ORF">B1991_17060</name>
</gene>
<dbReference type="InterPro" id="IPR036291">
    <property type="entry name" value="NAD(P)-bd_dom_sf"/>
</dbReference>
<dbReference type="AlphaFoldDB" id="A0A4S3K998"/>
<feature type="domain" description="GFO/IDH/MocA-like oxidoreductase" evidence="4">
    <location>
        <begin position="113"/>
        <end position="234"/>
    </location>
</feature>
<sequence>MGHVHGPNAARQPGLHLKYVVDPRAEAAGFASAHGASMASLEQVLADPAIGGVLICSTTDQHLGHALAAVGAGKAVFCEKPIDLDLQKVLAAQPRFDDARFLLGFNRRFDPQFARLKQQLDAGVVGKLETLHLVNHDPAAPPPGFIPTSGGLFKDFTIHDLDMARWLMGEEPVEVYATASCLVDPEIGRQGDVDTARCVLKTASGRLCVISNTRRSGYGYDQRIEAFGATGMIRAGNVERDTVHTLTDAGSTGAPIMPAFAERYRDAYRAQIDHFAEVVHGRAEPFTSYADGVAALTLAEACAWSAQHGEVFKL</sequence>
<evidence type="ECO:0000259" key="3">
    <source>
        <dbReference type="Pfam" id="PF01408"/>
    </source>
</evidence>
<dbReference type="GO" id="GO:0000166">
    <property type="term" value="F:nucleotide binding"/>
    <property type="evidence" value="ECO:0007669"/>
    <property type="project" value="InterPro"/>
</dbReference>
<reference evidence="5 6" key="1">
    <citation type="submission" date="2017-02" db="EMBL/GenBank/DDBJ databases">
        <title>Whole genome sequencing of Rhodanobacter lindaniclasticus DSM 17932.</title>
        <authorList>
            <person name="Kumar S."/>
            <person name="Patil P."/>
            <person name="Patil P.B."/>
        </authorList>
    </citation>
    <scope>NUCLEOTIDE SEQUENCE [LARGE SCALE GENOMIC DNA]</scope>
    <source>
        <strain evidence="5 6">DSM 17932</strain>
    </source>
</reference>
<dbReference type="Proteomes" id="UP000306317">
    <property type="component" value="Unassembled WGS sequence"/>
</dbReference>
<comment type="caution">
    <text evidence="5">The sequence shown here is derived from an EMBL/GenBank/DDBJ whole genome shotgun (WGS) entry which is preliminary data.</text>
</comment>
<dbReference type="GO" id="GO:0016491">
    <property type="term" value="F:oxidoreductase activity"/>
    <property type="evidence" value="ECO:0007669"/>
    <property type="project" value="UniProtKB-KW"/>
</dbReference>
<evidence type="ECO:0000313" key="6">
    <source>
        <dbReference type="Proteomes" id="UP000306317"/>
    </source>
</evidence>